<comment type="caution">
    <text evidence="1">The sequence shown here is derived from an EMBL/GenBank/DDBJ whole genome shotgun (WGS) entry which is preliminary data.</text>
</comment>
<proteinExistence type="predicted"/>
<reference evidence="1" key="1">
    <citation type="journal article" date="2022" name="Int. J. Mol. Sci.">
        <title>Draft Genome of Tanacetum Coccineum: Genomic Comparison of Closely Related Tanacetum-Family Plants.</title>
        <authorList>
            <person name="Yamashiro T."/>
            <person name="Shiraishi A."/>
            <person name="Nakayama K."/>
            <person name="Satake H."/>
        </authorList>
    </citation>
    <scope>NUCLEOTIDE SEQUENCE</scope>
</reference>
<accession>A0ABQ4XZM3</accession>
<protein>
    <submittedName>
        <fullName evidence="1">Uncharacterized protein</fullName>
    </submittedName>
</protein>
<dbReference type="Proteomes" id="UP001151760">
    <property type="component" value="Unassembled WGS sequence"/>
</dbReference>
<reference evidence="1" key="2">
    <citation type="submission" date="2022-01" db="EMBL/GenBank/DDBJ databases">
        <authorList>
            <person name="Yamashiro T."/>
            <person name="Shiraishi A."/>
            <person name="Satake H."/>
            <person name="Nakayama K."/>
        </authorList>
    </citation>
    <scope>NUCLEOTIDE SEQUENCE</scope>
</reference>
<sequence>MEYEEIEVVKILGMEDNATDAFTKVVPVFETVTTTNSINRSLCSALEKNTPIDLWDRDYGGRKLSLRWNFKADRDEGNVSLSKPLGYRKEDDMAAYAFDIAEEEDTHAPITF</sequence>
<evidence type="ECO:0000313" key="1">
    <source>
        <dbReference type="EMBL" id="GJS70875.1"/>
    </source>
</evidence>
<evidence type="ECO:0000313" key="2">
    <source>
        <dbReference type="Proteomes" id="UP001151760"/>
    </source>
</evidence>
<organism evidence="1 2">
    <name type="scientific">Tanacetum coccineum</name>
    <dbReference type="NCBI Taxonomy" id="301880"/>
    <lineage>
        <taxon>Eukaryota</taxon>
        <taxon>Viridiplantae</taxon>
        <taxon>Streptophyta</taxon>
        <taxon>Embryophyta</taxon>
        <taxon>Tracheophyta</taxon>
        <taxon>Spermatophyta</taxon>
        <taxon>Magnoliopsida</taxon>
        <taxon>eudicotyledons</taxon>
        <taxon>Gunneridae</taxon>
        <taxon>Pentapetalae</taxon>
        <taxon>asterids</taxon>
        <taxon>campanulids</taxon>
        <taxon>Asterales</taxon>
        <taxon>Asteraceae</taxon>
        <taxon>Asteroideae</taxon>
        <taxon>Anthemideae</taxon>
        <taxon>Anthemidinae</taxon>
        <taxon>Tanacetum</taxon>
    </lineage>
</organism>
<dbReference type="EMBL" id="BQNB010009963">
    <property type="protein sequence ID" value="GJS70875.1"/>
    <property type="molecule type" value="Genomic_DNA"/>
</dbReference>
<keyword evidence="2" id="KW-1185">Reference proteome</keyword>
<name>A0ABQ4XZM3_9ASTR</name>
<gene>
    <name evidence="1" type="ORF">Tco_0703716</name>
</gene>